<dbReference type="SUPFAM" id="SSF53756">
    <property type="entry name" value="UDP-Glycosyltransferase/glycogen phosphorylase"/>
    <property type="match status" value="1"/>
</dbReference>
<keyword evidence="1" id="KW-0808">Transferase</keyword>
<dbReference type="Gene3D" id="3.40.50.2000">
    <property type="entry name" value="Glycogen Phosphorylase B"/>
    <property type="match status" value="2"/>
</dbReference>
<reference evidence="3 4" key="1">
    <citation type="journal article" date="2015" name="Microbiome">
        <title>Genomic resolution of linkages in carbon, nitrogen, and sulfur cycling among widespread estuary sediment bacteria.</title>
        <authorList>
            <person name="Baker B.J."/>
            <person name="Lazar C.S."/>
            <person name="Teske A.P."/>
            <person name="Dick G.J."/>
        </authorList>
    </citation>
    <scope>NUCLEOTIDE SEQUENCE [LARGE SCALE GENOMIC DNA]</scope>
    <source>
        <strain evidence="3">DG_78</strain>
    </source>
</reference>
<dbReference type="InterPro" id="IPR028098">
    <property type="entry name" value="Glyco_trans_4-like_N"/>
</dbReference>
<evidence type="ECO:0000313" key="4">
    <source>
        <dbReference type="Proteomes" id="UP000051012"/>
    </source>
</evidence>
<dbReference type="PANTHER" id="PTHR46401">
    <property type="entry name" value="GLYCOSYLTRANSFERASE WBBK-RELATED"/>
    <property type="match status" value="1"/>
</dbReference>
<dbReference type="EMBL" id="LJNI01000001">
    <property type="protein sequence ID" value="KPJ74570.1"/>
    <property type="molecule type" value="Genomic_DNA"/>
</dbReference>
<dbReference type="GO" id="GO:0016757">
    <property type="term" value="F:glycosyltransferase activity"/>
    <property type="evidence" value="ECO:0007669"/>
    <property type="project" value="TreeGrafter"/>
</dbReference>
<evidence type="ECO:0000313" key="3">
    <source>
        <dbReference type="EMBL" id="KPJ74570.1"/>
    </source>
</evidence>
<gene>
    <name evidence="3" type="ORF">AMJ52_00210</name>
</gene>
<accession>A0A0S7YJ42</accession>
<dbReference type="Proteomes" id="UP000051012">
    <property type="component" value="Unassembled WGS sequence"/>
</dbReference>
<evidence type="ECO:0000256" key="1">
    <source>
        <dbReference type="ARBA" id="ARBA00022679"/>
    </source>
</evidence>
<sequence>MKTESLDPARLLYLFGMRIYRPKTWHMPIKQTINFPDNKIGWIPFAYAAGIRIECDSIFVTAPPFSSFISAYSIAKRIGKPLILDFRDAWLEYPFIPYKGKRKKQFVSYWEKKITTFSSAIIVVNENIRESLIKKYPHIAEKIAVIPNGYDPDDFVAVQKPSTFTIAYLGTIREERNPQSFLKAVHELIHKREIGMTDLKIKFIGHIEDHYIRTIKNYEFVEIKGHLPYHEAIREFSSSHLAIMITTGSKYFFPSRQNEYLATGLPIIVCGKSEGIRLLEQAFHKGYPGWVYDYHDIHSIENKIFTLYQQFKRGKSIIGKTPYKEFTRENLTKKLAKIIKKQTRRKE</sequence>
<dbReference type="AlphaFoldDB" id="A0A0S7YJ42"/>
<name>A0A0S7YJ42_UNCT6</name>
<organism evidence="3 4">
    <name type="scientific">candidate division TA06 bacterium DG_78</name>
    <dbReference type="NCBI Taxonomy" id="1703772"/>
    <lineage>
        <taxon>Bacteria</taxon>
        <taxon>Bacteria division TA06</taxon>
    </lineage>
</organism>
<evidence type="ECO:0000259" key="2">
    <source>
        <dbReference type="Pfam" id="PF13439"/>
    </source>
</evidence>
<comment type="caution">
    <text evidence="3">The sequence shown here is derived from an EMBL/GenBank/DDBJ whole genome shotgun (WGS) entry which is preliminary data.</text>
</comment>
<dbReference type="PANTHER" id="PTHR46401:SF2">
    <property type="entry name" value="GLYCOSYLTRANSFERASE WBBK-RELATED"/>
    <property type="match status" value="1"/>
</dbReference>
<proteinExistence type="predicted"/>
<protein>
    <recommendedName>
        <fullName evidence="2">Glycosyltransferase subfamily 4-like N-terminal domain-containing protein</fullName>
    </recommendedName>
</protein>
<feature type="domain" description="Glycosyltransferase subfamily 4-like N-terminal" evidence="2">
    <location>
        <begin position="62"/>
        <end position="153"/>
    </location>
</feature>
<dbReference type="Pfam" id="PF13439">
    <property type="entry name" value="Glyco_transf_4"/>
    <property type="match status" value="1"/>
</dbReference>